<keyword evidence="2" id="KW-1185">Reference proteome</keyword>
<dbReference type="KEGG" id="geh:HYN69_18065"/>
<sequence>MPLVLSFLPQTDLTEISVRVTAGARDFGKARFLCRSGQSLAPNPDALFALGLYPASELGIALQVEGEVDAGLLARADAITGHYADWWRGCRRVQVQADTSAQKAPRAGRGAAVFFSGGVDSSYSLLENKGRITAIITMLGLDVPLSDAAETQRLEKMAQETAAAHGLEAVVIETDMAEVFHPIASWMEHHGSALAAVGHMLADRFDRVIIASSGDETAWHSPWGSHPAVDPLFGSVLLAVEHHGLVPRFDKIARVTRDGPMMARLRVCNKSRRNCGQCDKCTFAMRAIEVAGAEARAVTFPPFLPRRGRLRIVDDAFLSDVRALHRAAVAAGKTDIADEVAGVIAAYGRGGLRRRAKSAIGVAWRIARHRARWRKAAR</sequence>
<dbReference type="EMBL" id="CP028919">
    <property type="protein sequence ID" value="AWB50519.1"/>
    <property type="molecule type" value="Genomic_DNA"/>
</dbReference>
<dbReference type="AlphaFoldDB" id="A0A2S0URR9"/>
<name>A0A2S0URR9_9RHOB</name>
<evidence type="ECO:0000313" key="1">
    <source>
        <dbReference type="EMBL" id="AWB50519.1"/>
    </source>
</evidence>
<accession>A0A2S0URR9</accession>
<gene>
    <name evidence="1" type="ORF">HYN69_18065</name>
</gene>
<dbReference type="OrthoDB" id="5413327at2"/>
<evidence type="ECO:0008006" key="3">
    <source>
        <dbReference type="Google" id="ProtNLM"/>
    </source>
</evidence>
<dbReference type="SUPFAM" id="SSF52402">
    <property type="entry name" value="Adenine nucleotide alpha hydrolases-like"/>
    <property type="match status" value="1"/>
</dbReference>
<dbReference type="Proteomes" id="UP000244496">
    <property type="component" value="Plasmid unnamed1"/>
</dbReference>
<geneLocation type="plasmid" evidence="1">
    <name>unnamed1</name>
</geneLocation>
<dbReference type="RefSeq" id="WP_108437328.1">
    <property type="nucleotide sequence ID" value="NZ_CP028919.1"/>
</dbReference>
<proteinExistence type="predicted"/>
<evidence type="ECO:0000313" key="2">
    <source>
        <dbReference type="Proteomes" id="UP000244496"/>
    </source>
</evidence>
<reference evidence="1 2" key="1">
    <citation type="submission" date="2018-04" db="EMBL/GenBank/DDBJ databases">
        <title>Genome sequencing of Gemmobacter.</title>
        <authorList>
            <person name="Yi H."/>
            <person name="Baek M.-G."/>
        </authorList>
    </citation>
    <scope>NUCLEOTIDE SEQUENCE [LARGE SCALE GENOMIC DNA]</scope>
    <source>
        <strain evidence="1 2">HYN0069</strain>
        <plasmid evidence="2">Plasmid unnamed1</plasmid>
    </source>
</reference>
<keyword evidence="1" id="KW-0614">Plasmid</keyword>
<protein>
    <recommendedName>
        <fullName evidence="3">7-cyano-7-deazaguanine synthase (Queuosine biosynthesis)</fullName>
    </recommendedName>
</protein>
<organism evidence="1 2">
    <name type="scientific">Paragemmobacter aquarius</name>
    <dbReference type="NCBI Taxonomy" id="2169400"/>
    <lineage>
        <taxon>Bacteria</taxon>
        <taxon>Pseudomonadati</taxon>
        <taxon>Pseudomonadota</taxon>
        <taxon>Alphaproteobacteria</taxon>
        <taxon>Rhodobacterales</taxon>
        <taxon>Paracoccaceae</taxon>
        <taxon>Paragemmobacter</taxon>
    </lineage>
</organism>